<protein>
    <submittedName>
        <fullName evidence="2">Uncharacterized protein</fullName>
    </submittedName>
</protein>
<sequence>MRLTSPSHWPDTYAPAGPSRGDYNASPHLRPHHPCLFVSLAYNSYTPAVPSRYASDNTPSPLTPNLFSAAYHSCAQVQWLVGVHDERNQGDMLSGHLCQHVLWGNW</sequence>
<organism evidence="2 3">
    <name type="scientific">Austropuccinia psidii MF-1</name>
    <dbReference type="NCBI Taxonomy" id="1389203"/>
    <lineage>
        <taxon>Eukaryota</taxon>
        <taxon>Fungi</taxon>
        <taxon>Dikarya</taxon>
        <taxon>Basidiomycota</taxon>
        <taxon>Pucciniomycotina</taxon>
        <taxon>Pucciniomycetes</taxon>
        <taxon>Pucciniales</taxon>
        <taxon>Sphaerophragmiaceae</taxon>
        <taxon>Austropuccinia</taxon>
    </lineage>
</organism>
<gene>
    <name evidence="2" type="ORF">O181_065996</name>
</gene>
<keyword evidence="3" id="KW-1185">Reference proteome</keyword>
<name>A0A9Q3EWQ6_9BASI</name>
<accession>A0A9Q3EWQ6</accession>
<evidence type="ECO:0000313" key="3">
    <source>
        <dbReference type="Proteomes" id="UP000765509"/>
    </source>
</evidence>
<dbReference type="EMBL" id="AVOT02032518">
    <property type="protein sequence ID" value="MBW0526281.1"/>
    <property type="molecule type" value="Genomic_DNA"/>
</dbReference>
<reference evidence="2" key="1">
    <citation type="submission" date="2021-03" db="EMBL/GenBank/DDBJ databases">
        <title>Draft genome sequence of rust myrtle Austropuccinia psidii MF-1, a brazilian biotype.</title>
        <authorList>
            <person name="Quecine M.C."/>
            <person name="Pachon D.M.R."/>
            <person name="Bonatelli M.L."/>
            <person name="Correr F.H."/>
            <person name="Franceschini L.M."/>
            <person name="Leite T.F."/>
            <person name="Margarido G.R.A."/>
            <person name="Almeida C.A."/>
            <person name="Ferrarezi J.A."/>
            <person name="Labate C.A."/>
        </authorList>
    </citation>
    <scope>NUCLEOTIDE SEQUENCE</scope>
    <source>
        <strain evidence="2">MF-1</strain>
    </source>
</reference>
<dbReference type="AlphaFoldDB" id="A0A9Q3EWQ6"/>
<evidence type="ECO:0000313" key="2">
    <source>
        <dbReference type="EMBL" id="MBW0526281.1"/>
    </source>
</evidence>
<dbReference type="Proteomes" id="UP000765509">
    <property type="component" value="Unassembled WGS sequence"/>
</dbReference>
<proteinExistence type="predicted"/>
<evidence type="ECO:0000256" key="1">
    <source>
        <dbReference type="SAM" id="MobiDB-lite"/>
    </source>
</evidence>
<comment type="caution">
    <text evidence="2">The sequence shown here is derived from an EMBL/GenBank/DDBJ whole genome shotgun (WGS) entry which is preliminary data.</text>
</comment>
<feature type="region of interest" description="Disordered" evidence="1">
    <location>
        <begin position="1"/>
        <end position="25"/>
    </location>
</feature>